<dbReference type="EMBL" id="JACHJS010000001">
    <property type="protein sequence ID" value="MBB4967123.1"/>
    <property type="molecule type" value="Genomic_DNA"/>
</dbReference>
<dbReference type="Gene3D" id="1.10.287.700">
    <property type="entry name" value="Helix hairpin bin"/>
    <property type="match status" value="1"/>
</dbReference>
<reference evidence="2 3" key="1">
    <citation type="submission" date="2020-08" db="EMBL/GenBank/DDBJ databases">
        <title>Sequencing the genomes of 1000 actinobacteria strains.</title>
        <authorList>
            <person name="Klenk H.-P."/>
        </authorList>
    </citation>
    <scope>NUCLEOTIDE SEQUENCE [LARGE SCALE GENOMIC DNA]</scope>
    <source>
        <strain evidence="2 3">DSM 45084</strain>
    </source>
</reference>
<dbReference type="Proteomes" id="UP000542674">
    <property type="component" value="Unassembled WGS sequence"/>
</dbReference>
<dbReference type="Pfam" id="PF12277">
    <property type="entry name" value="DUF3618"/>
    <property type="match status" value="1"/>
</dbReference>
<sequence length="153" mass="16355">MSDVPNDPDALRADIEQTRRDLGDTVEQLAHKADVPGRVKDSVHDGVEAVRDTAAEVADRTGDLAGQVADTTREVAGQVEDRASRLADQVGETAHVVVDRTQQIAGEIADRAVRAVESLPPTVRERARQPVVLAAAGAVVLIAVVWLVRGRRS</sequence>
<dbReference type="RefSeq" id="WP_221447342.1">
    <property type="nucleotide sequence ID" value="NZ_BAABAI010000037.1"/>
</dbReference>
<comment type="caution">
    <text evidence="2">The sequence shown here is derived from an EMBL/GenBank/DDBJ whole genome shotgun (WGS) entry which is preliminary data.</text>
</comment>
<gene>
    <name evidence="2" type="ORF">F4559_004482</name>
</gene>
<keyword evidence="1" id="KW-1133">Transmembrane helix</keyword>
<protein>
    <submittedName>
        <fullName evidence="2">Methyl-accepting chemotaxis protein</fullName>
    </submittedName>
</protein>
<keyword evidence="3" id="KW-1185">Reference proteome</keyword>
<dbReference type="InterPro" id="IPR022062">
    <property type="entry name" value="DUF3618"/>
</dbReference>
<dbReference type="AlphaFoldDB" id="A0A7W7T5T3"/>
<keyword evidence="1" id="KW-0812">Transmembrane</keyword>
<organism evidence="2 3">
    <name type="scientific">Saccharothrix violaceirubra</name>
    <dbReference type="NCBI Taxonomy" id="413306"/>
    <lineage>
        <taxon>Bacteria</taxon>
        <taxon>Bacillati</taxon>
        <taxon>Actinomycetota</taxon>
        <taxon>Actinomycetes</taxon>
        <taxon>Pseudonocardiales</taxon>
        <taxon>Pseudonocardiaceae</taxon>
        <taxon>Saccharothrix</taxon>
    </lineage>
</organism>
<name>A0A7W7T5T3_9PSEU</name>
<keyword evidence="1" id="KW-0472">Membrane</keyword>
<feature type="transmembrane region" description="Helical" evidence="1">
    <location>
        <begin position="131"/>
        <end position="148"/>
    </location>
</feature>
<proteinExistence type="predicted"/>
<evidence type="ECO:0000313" key="2">
    <source>
        <dbReference type="EMBL" id="MBB4967123.1"/>
    </source>
</evidence>
<accession>A0A7W7T5T3</accession>
<evidence type="ECO:0000313" key="3">
    <source>
        <dbReference type="Proteomes" id="UP000542674"/>
    </source>
</evidence>
<evidence type="ECO:0000256" key="1">
    <source>
        <dbReference type="SAM" id="Phobius"/>
    </source>
</evidence>